<dbReference type="PROSITE" id="PS00031">
    <property type="entry name" value="NUCLEAR_REC_DBD_1"/>
    <property type="match status" value="1"/>
</dbReference>
<gene>
    <name evidence="11" type="ORF">MNOR_LOCUS12058</name>
</gene>
<accession>A0AAV2QJ87</accession>
<keyword evidence="6" id="KW-0804">Transcription</keyword>
<evidence type="ECO:0000313" key="11">
    <source>
        <dbReference type="EMBL" id="CAL4083023.1"/>
    </source>
</evidence>
<keyword evidence="12" id="KW-1185">Reference proteome</keyword>
<keyword evidence="5" id="KW-0238">DNA-binding</keyword>
<dbReference type="AlphaFoldDB" id="A0AAV2QJ87"/>
<feature type="non-terminal residue" evidence="11">
    <location>
        <position position="662"/>
    </location>
</feature>
<protein>
    <recommendedName>
        <fullName evidence="10">Nuclear receptor domain-containing protein</fullName>
    </recommendedName>
</protein>
<comment type="caution">
    <text evidence="11">The sequence shown here is derived from an EMBL/GenBank/DDBJ whole genome shotgun (WGS) entry which is preliminary data.</text>
</comment>
<evidence type="ECO:0000256" key="1">
    <source>
        <dbReference type="ARBA" id="ARBA00022723"/>
    </source>
</evidence>
<dbReference type="InterPro" id="IPR050200">
    <property type="entry name" value="Nuclear_hormone_rcpt_NR3"/>
</dbReference>
<dbReference type="PANTHER" id="PTHR48092">
    <property type="entry name" value="KNIRPS-RELATED PROTEIN-RELATED"/>
    <property type="match status" value="1"/>
</dbReference>
<evidence type="ECO:0000256" key="2">
    <source>
        <dbReference type="ARBA" id="ARBA00022771"/>
    </source>
</evidence>
<dbReference type="GO" id="GO:0043565">
    <property type="term" value="F:sequence-specific DNA binding"/>
    <property type="evidence" value="ECO:0007669"/>
    <property type="project" value="InterPro"/>
</dbReference>
<dbReference type="InterPro" id="IPR013088">
    <property type="entry name" value="Znf_NHR/GATA"/>
</dbReference>
<dbReference type="EMBL" id="CAXKWB010006487">
    <property type="protein sequence ID" value="CAL4083023.1"/>
    <property type="molecule type" value="Genomic_DNA"/>
</dbReference>
<evidence type="ECO:0000259" key="10">
    <source>
        <dbReference type="PROSITE" id="PS51030"/>
    </source>
</evidence>
<dbReference type="SMART" id="SM00399">
    <property type="entry name" value="ZnF_C4"/>
    <property type="match status" value="1"/>
</dbReference>
<evidence type="ECO:0000256" key="5">
    <source>
        <dbReference type="ARBA" id="ARBA00023125"/>
    </source>
</evidence>
<dbReference type="Gene3D" id="3.30.50.10">
    <property type="entry name" value="Erythroid Transcription Factor GATA-1, subunit A"/>
    <property type="match status" value="1"/>
</dbReference>
<evidence type="ECO:0000256" key="7">
    <source>
        <dbReference type="ARBA" id="ARBA00023170"/>
    </source>
</evidence>
<evidence type="ECO:0000256" key="9">
    <source>
        <dbReference type="SAM" id="MobiDB-lite"/>
    </source>
</evidence>
<keyword evidence="1" id="KW-0479">Metal-binding</keyword>
<reference evidence="11 12" key="1">
    <citation type="submission" date="2024-05" db="EMBL/GenBank/DDBJ databases">
        <authorList>
            <person name="Wallberg A."/>
        </authorList>
    </citation>
    <scope>NUCLEOTIDE SEQUENCE [LARGE SCALE GENOMIC DNA]</scope>
</reference>
<proteinExistence type="predicted"/>
<dbReference type="Proteomes" id="UP001497623">
    <property type="component" value="Unassembled WGS sequence"/>
</dbReference>
<dbReference type="GO" id="GO:0008270">
    <property type="term" value="F:zinc ion binding"/>
    <property type="evidence" value="ECO:0007669"/>
    <property type="project" value="UniProtKB-KW"/>
</dbReference>
<dbReference type="InterPro" id="IPR001628">
    <property type="entry name" value="Znf_hrmn_rcpt"/>
</dbReference>
<name>A0AAV2QJ87_MEGNR</name>
<keyword evidence="4" id="KW-0805">Transcription regulation</keyword>
<organism evidence="11 12">
    <name type="scientific">Meganyctiphanes norvegica</name>
    <name type="common">Northern krill</name>
    <name type="synonym">Thysanopoda norvegica</name>
    <dbReference type="NCBI Taxonomy" id="48144"/>
    <lineage>
        <taxon>Eukaryota</taxon>
        <taxon>Metazoa</taxon>
        <taxon>Ecdysozoa</taxon>
        <taxon>Arthropoda</taxon>
        <taxon>Crustacea</taxon>
        <taxon>Multicrustacea</taxon>
        <taxon>Malacostraca</taxon>
        <taxon>Eumalacostraca</taxon>
        <taxon>Eucarida</taxon>
        <taxon>Euphausiacea</taxon>
        <taxon>Euphausiidae</taxon>
        <taxon>Meganyctiphanes</taxon>
    </lineage>
</organism>
<feature type="region of interest" description="Disordered" evidence="9">
    <location>
        <begin position="138"/>
        <end position="169"/>
    </location>
</feature>
<dbReference type="SUPFAM" id="SSF57716">
    <property type="entry name" value="Glucocorticoid receptor-like (DNA-binding domain)"/>
    <property type="match status" value="1"/>
</dbReference>
<dbReference type="GO" id="GO:0003700">
    <property type="term" value="F:DNA-binding transcription factor activity"/>
    <property type="evidence" value="ECO:0007669"/>
    <property type="project" value="InterPro"/>
</dbReference>
<keyword evidence="2" id="KW-0863">Zinc-finger</keyword>
<keyword evidence="8" id="KW-0539">Nucleus</keyword>
<feature type="region of interest" description="Disordered" evidence="9">
    <location>
        <begin position="487"/>
        <end position="509"/>
    </location>
</feature>
<dbReference type="PRINTS" id="PR00047">
    <property type="entry name" value="STROIDFINGER"/>
</dbReference>
<evidence type="ECO:0000256" key="3">
    <source>
        <dbReference type="ARBA" id="ARBA00022833"/>
    </source>
</evidence>
<evidence type="ECO:0000256" key="6">
    <source>
        <dbReference type="ARBA" id="ARBA00023163"/>
    </source>
</evidence>
<feature type="compositionally biased region" description="Pro residues" evidence="9">
    <location>
        <begin position="155"/>
        <end position="167"/>
    </location>
</feature>
<keyword evidence="7" id="KW-0675">Receptor</keyword>
<evidence type="ECO:0000313" key="12">
    <source>
        <dbReference type="Proteomes" id="UP001497623"/>
    </source>
</evidence>
<evidence type="ECO:0000256" key="4">
    <source>
        <dbReference type="ARBA" id="ARBA00023015"/>
    </source>
</evidence>
<feature type="region of interest" description="Disordered" evidence="9">
    <location>
        <begin position="521"/>
        <end position="564"/>
    </location>
</feature>
<evidence type="ECO:0000256" key="8">
    <source>
        <dbReference type="ARBA" id="ARBA00023242"/>
    </source>
</evidence>
<dbReference type="Pfam" id="PF00105">
    <property type="entry name" value="zf-C4"/>
    <property type="match status" value="1"/>
</dbReference>
<feature type="domain" description="Nuclear receptor" evidence="10">
    <location>
        <begin position="14"/>
        <end position="90"/>
    </location>
</feature>
<sequence>MLLGAEALSSNTMNQLCKVCGEPAAGFHFGAFTCEGCKSFFGRTYNNLSQVHECKNGGQCVINKQNRTSCKACRLRKCLMVGMSKSGSRYGRRSNWFKIHCLLQEQAAYNGGPMQQVARTAITPTLQDGSLPFVSQQLRDALSQQQQQQQDGGTGPPPSRPPLPPLPGVSELHQAAAMQSSFSNQQLNAVERRLQEEALAAIARNQARIPQGTQDLESQYRLLEAFRRSQETMRRNSDLESFRRVIELDSLRRNQDMETIDVLRQMGPEMEARIGPLALLEWERKIRENSRRSDADITLERKSTPADVIKNFTQDEMRHSATNQKIDNCISEAEVVSTVKDEDIKIEFDCTKPISETKEDHANKQHCGSPGIKLYERKPDAILISEEERLSFLKAASSPSHTFQRDPVSAVSNASPVVSSSSNSATRIIPPSADALYSSLNNNNNLFPFAAYPPFWPSMLQFPPLAKFYPPFAGNLPSPPIEAFKNLGFPIHKPTSSRSPQNGPPREDAFNKKRFLDAVLQVQRGSPSPAKVELPSSSVKRRASPTESPSPTPLGPHDQPMDLTIRRKRKMDKREIMYKPGEDDYDEEIEGLLQGVQMEDTWKKREETIEDIWRKREEGKIEEKEKVDETWQKSEELKMEEITEVPLKFMKLADSPGETLII</sequence>
<dbReference type="PROSITE" id="PS51030">
    <property type="entry name" value="NUCLEAR_REC_DBD_2"/>
    <property type="match status" value="1"/>
</dbReference>
<keyword evidence="3" id="KW-0862">Zinc</keyword>